<dbReference type="STRING" id="157783.LK03_12360"/>
<dbReference type="Pfam" id="PF07690">
    <property type="entry name" value="MFS_1"/>
    <property type="match status" value="1"/>
</dbReference>
<dbReference type="AlphaFoldDB" id="A0A089WL53"/>
<dbReference type="SUPFAM" id="SSF103473">
    <property type="entry name" value="MFS general substrate transporter"/>
    <property type="match status" value="1"/>
</dbReference>
<dbReference type="InterPro" id="IPR020846">
    <property type="entry name" value="MFS_dom"/>
</dbReference>
<reference evidence="8 9" key="1">
    <citation type="submission" date="2014-09" db="EMBL/GenBank/DDBJ databases">
        <authorList>
            <person name="Chan K.-G."/>
        </authorList>
    </citation>
    <scope>NUCLEOTIDE SEQUENCE [LARGE SCALE GENOMIC DNA]</scope>
    <source>
        <strain evidence="8 9">ND07</strain>
    </source>
</reference>
<protein>
    <submittedName>
        <fullName evidence="8">MFS transporter</fullName>
    </submittedName>
</protein>
<keyword evidence="4 6" id="KW-1133">Transmembrane helix</keyword>
<evidence type="ECO:0000259" key="7">
    <source>
        <dbReference type="PROSITE" id="PS50850"/>
    </source>
</evidence>
<evidence type="ECO:0000313" key="9">
    <source>
        <dbReference type="Proteomes" id="UP000029493"/>
    </source>
</evidence>
<gene>
    <name evidence="8" type="ORF">LK03_12360</name>
</gene>
<keyword evidence="5 6" id="KW-0472">Membrane</keyword>
<dbReference type="GO" id="GO:0022857">
    <property type="term" value="F:transmembrane transporter activity"/>
    <property type="evidence" value="ECO:0007669"/>
    <property type="project" value="InterPro"/>
</dbReference>
<feature type="transmembrane region" description="Helical" evidence="6">
    <location>
        <begin position="323"/>
        <end position="344"/>
    </location>
</feature>
<dbReference type="EMBL" id="CP009455">
    <property type="protein sequence ID" value="AIR90035.1"/>
    <property type="molecule type" value="Genomic_DNA"/>
</dbReference>
<dbReference type="Proteomes" id="UP000029493">
    <property type="component" value="Chromosome"/>
</dbReference>
<evidence type="ECO:0000313" key="8">
    <source>
        <dbReference type="EMBL" id="AIR90035.1"/>
    </source>
</evidence>
<dbReference type="InterPro" id="IPR011701">
    <property type="entry name" value="MFS"/>
</dbReference>
<evidence type="ECO:0000256" key="1">
    <source>
        <dbReference type="ARBA" id="ARBA00004651"/>
    </source>
</evidence>
<name>A0A089WL53_9PSED</name>
<comment type="subcellular location">
    <subcellularLocation>
        <location evidence="1">Cell membrane</location>
        <topology evidence="1">Multi-pass membrane protein</topology>
    </subcellularLocation>
</comment>
<dbReference type="GO" id="GO:0005886">
    <property type="term" value="C:plasma membrane"/>
    <property type="evidence" value="ECO:0007669"/>
    <property type="project" value="UniProtKB-SubCell"/>
</dbReference>
<feature type="transmembrane region" description="Helical" evidence="6">
    <location>
        <begin position="356"/>
        <end position="373"/>
    </location>
</feature>
<keyword evidence="2" id="KW-1003">Cell membrane</keyword>
<dbReference type="InterPro" id="IPR050189">
    <property type="entry name" value="MFS_Efflux_Transporters"/>
</dbReference>
<feature type="transmembrane region" description="Helical" evidence="6">
    <location>
        <begin position="160"/>
        <end position="180"/>
    </location>
</feature>
<dbReference type="eggNOG" id="COG2814">
    <property type="taxonomic scope" value="Bacteria"/>
</dbReference>
<sequence>MPAAVYLLGLTIFSLVTAEFMVAGMMPALAEDFSVSLAQVGNLIAFYALGMALGAPPVTVLVVARGIGNKRALLGLLVVYVLSAALGAAAPSYTVLLLARVLMGVSSAACIGLCMTLCASLVAPAARGRAVAVVLAGLMLSPVIGVPLTNIVEHHFGWRASAWLIVALSLLCAVLVATCLKPSAGDRQTPLRQQWLSLGNPALWGAYLTSGLIIGATFAGFSYITPILLDAVGVLPSQVAPLLALYGVANVLGNLLVGRIADSHTYSALGWGLVLLMLAMAGFAMAGQVVWLNLGCFIAIGLTGVALNPAMVARVMKAAEPGALVNALHTSVITAGLALGSWAGGAAIDAGYGLRAPLWVGAVLALCGVLSLLRPWLGARTATPCNAV</sequence>
<dbReference type="InterPro" id="IPR036259">
    <property type="entry name" value="MFS_trans_sf"/>
</dbReference>
<proteinExistence type="predicted"/>
<dbReference type="KEGG" id="psw:LK03_12360"/>
<feature type="transmembrane region" description="Helical" evidence="6">
    <location>
        <begin position="292"/>
        <end position="311"/>
    </location>
</feature>
<evidence type="ECO:0000256" key="3">
    <source>
        <dbReference type="ARBA" id="ARBA00022692"/>
    </source>
</evidence>
<keyword evidence="9" id="KW-1185">Reference proteome</keyword>
<feature type="transmembrane region" description="Helical" evidence="6">
    <location>
        <begin position="130"/>
        <end position="148"/>
    </location>
</feature>
<feature type="transmembrane region" description="Helical" evidence="6">
    <location>
        <begin position="97"/>
        <end position="123"/>
    </location>
</feature>
<feature type="transmembrane region" description="Helical" evidence="6">
    <location>
        <begin position="269"/>
        <end position="286"/>
    </location>
</feature>
<evidence type="ECO:0000256" key="4">
    <source>
        <dbReference type="ARBA" id="ARBA00022989"/>
    </source>
</evidence>
<evidence type="ECO:0000256" key="5">
    <source>
        <dbReference type="ARBA" id="ARBA00023136"/>
    </source>
</evidence>
<feature type="transmembrane region" description="Helical" evidence="6">
    <location>
        <begin position="40"/>
        <end position="64"/>
    </location>
</feature>
<feature type="transmembrane region" description="Helical" evidence="6">
    <location>
        <begin position="239"/>
        <end position="257"/>
    </location>
</feature>
<dbReference type="Gene3D" id="1.20.1250.20">
    <property type="entry name" value="MFS general substrate transporter like domains"/>
    <property type="match status" value="2"/>
</dbReference>
<dbReference type="CDD" id="cd17324">
    <property type="entry name" value="MFS_NepI_like"/>
    <property type="match status" value="1"/>
</dbReference>
<evidence type="ECO:0000256" key="6">
    <source>
        <dbReference type="SAM" id="Phobius"/>
    </source>
</evidence>
<evidence type="ECO:0000256" key="2">
    <source>
        <dbReference type="ARBA" id="ARBA00022475"/>
    </source>
</evidence>
<organism evidence="8 9">
    <name type="scientific">Pseudomonas cremoricolorata</name>
    <dbReference type="NCBI Taxonomy" id="157783"/>
    <lineage>
        <taxon>Bacteria</taxon>
        <taxon>Pseudomonadati</taxon>
        <taxon>Pseudomonadota</taxon>
        <taxon>Gammaproteobacteria</taxon>
        <taxon>Pseudomonadales</taxon>
        <taxon>Pseudomonadaceae</taxon>
        <taxon>Pseudomonas</taxon>
    </lineage>
</organism>
<dbReference type="PROSITE" id="PS50850">
    <property type="entry name" value="MFS"/>
    <property type="match status" value="1"/>
</dbReference>
<dbReference type="PANTHER" id="PTHR43124:SF8">
    <property type="entry name" value="INNER MEMBRANE TRANSPORT PROTEIN YDHP"/>
    <property type="match status" value="1"/>
</dbReference>
<dbReference type="PANTHER" id="PTHR43124">
    <property type="entry name" value="PURINE EFFLUX PUMP PBUE"/>
    <property type="match status" value="1"/>
</dbReference>
<accession>A0A089WL53</accession>
<keyword evidence="3 6" id="KW-0812">Transmembrane</keyword>
<feature type="transmembrane region" description="Helical" evidence="6">
    <location>
        <begin position="71"/>
        <end position="91"/>
    </location>
</feature>
<feature type="domain" description="Major facilitator superfamily (MFS) profile" evidence="7">
    <location>
        <begin position="1"/>
        <end position="380"/>
    </location>
</feature>
<feature type="transmembrane region" description="Helical" evidence="6">
    <location>
        <begin position="201"/>
        <end position="224"/>
    </location>
</feature>